<feature type="domain" description="C2H2-type" evidence="13">
    <location>
        <begin position="376"/>
        <end position="403"/>
    </location>
</feature>
<comment type="caution">
    <text evidence="14">The sequence shown here is derived from an EMBL/GenBank/DDBJ whole genome shotgun (WGS) entry which is preliminary data.</text>
</comment>
<evidence type="ECO:0000256" key="1">
    <source>
        <dbReference type="ARBA" id="ARBA00022473"/>
    </source>
</evidence>
<evidence type="ECO:0000259" key="13">
    <source>
        <dbReference type="PROSITE" id="PS50157"/>
    </source>
</evidence>
<accession>A0AAV2RK50</accession>
<dbReference type="PROSITE" id="PS50097">
    <property type="entry name" value="BTB"/>
    <property type="match status" value="1"/>
</dbReference>
<dbReference type="FunFam" id="3.30.160.60:FF:000100">
    <property type="entry name" value="Zinc finger 45-like"/>
    <property type="match status" value="1"/>
</dbReference>
<dbReference type="InterPro" id="IPR000210">
    <property type="entry name" value="BTB/POZ_dom"/>
</dbReference>
<organism evidence="14 15">
    <name type="scientific">Meganyctiphanes norvegica</name>
    <name type="common">Northern krill</name>
    <name type="synonym">Thysanopoda norvegica</name>
    <dbReference type="NCBI Taxonomy" id="48144"/>
    <lineage>
        <taxon>Eukaryota</taxon>
        <taxon>Metazoa</taxon>
        <taxon>Ecdysozoa</taxon>
        <taxon>Arthropoda</taxon>
        <taxon>Crustacea</taxon>
        <taxon>Multicrustacea</taxon>
        <taxon>Malacostraca</taxon>
        <taxon>Eumalacostraca</taxon>
        <taxon>Eucarida</taxon>
        <taxon>Euphausiacea</taxon>
        <taxon>Euphausiidae</taxon>
        <taxon>Meganyctiphanes</taxon>
    </lineage>
</organism>
<dbReference type="PANTHER" id="PTHR23110:SF111">
    <property type="entry name" value="LONGITUDINALS LACKING PROTEIN, ISOFORMS F_I_K_T"/>
    <property type="match status" value="1"/>
</dbReference>
<dbReference type="GO" id="GO:0006357">
    <property type="term" value="P:regulation of transcription by RNA polymerase II"/>
    <property type="evidence" value="ECO:0007669"/>
    <property type="project" value="TreeGrafter"/>
</dbReference>
<feature type="domain" description="C2H2-type" evidence="13">
    <location>
        <begin position="404"/>
        <end position="428"/>
    </location>
</feature>
<feature type="non-terminal residue" evidence="14">
    <location>
        <position position="428"/>
    </location>
</feature>
<keyword evidence="15" id="KW-1185">Reference proteome</keyword>
<evidence type="ECO:0000256" key="9">
    <source>
        <dbReference type="ARBA" id="ARBA00037382"/>
    </source>
</evidence>
<dbReference type="GO" id="GO:0048813">
    <property type="term" value="P:dendrite morphogenesis"/>
    <property type="evidence" value="ECO:0007669"/>
    <property type="project" value="UniProtKB-ARBA"/>
</dbReference>
<evidence type="ECO:0000256" key="4">
    <source>
        <dbReference type="ARBA" id="ARBA00022771"/>
    </source>
</evidence>
<feature type="domain" description="BTB" evidence="12">
    <location>
        <begin position="31"/>
        <end position="101"/>
    </location>
</feature>
<feature type="domain" description="C2H2-type" evidence="13">
    <location>
        <begin position="348"/>
        <end position="375"/>
    </location>
</feature>
<keyword evidence="2" id="KW-0479">Metal-binding</keyword>
<dbReference type="PANTHER" id="PTHR23110">
    <property type="entry name" value="BTB DOMAIN TRANSCRIPTION FACTOR"/>
    <property type="match status" value="1"/>
</dbReference>
<protein>
    <submittedName>
        <fullName evidence="14">Uncharacterized protein</fullName>
    </submittedName>
</protein>
<keyword evidence="4 10" id="KW-0863">Zinc-finger</keyword>
<reference evidence="14 15" key="1">
    <citation type="submission" date="2024-05" db="EMBL/GenBank/DDBJ databases">
        <authorList>
            <person name="Wallberg A."/>
        </authorList>
    </citation>
    <scope>NUCLEOTIDE SEQUENCE [LARGE SCALE GENOMIC DNA]</scope>
</reference>
<evidence type="ECO:0000256" key="6">
    <source>
        <dbReference type="ARBA" id="ARBA00022833"/>
    </source>
</evidence>
<dbReference type="AlphaFoldDB" id="A0AAV2RK50"/>
<dbReference type="InterPro" id="IPR011333">
    <property type="entry name" value="SKP1/BTB/POZ_sf"/>
</dbReference>
<keyword evidence="6" id="KW-0862">Zinc</keyword>
<dbReference type="SMART" id="SM00225">
    <property type="entry name" value="BTB"/>
    <property type="match status" value="1"/>
</dbReference>
<evidence type="ECO:0000256" key="7">
    <source>
        <dbReference type="ARBA" id="ARBA00022902"/>
    </source>
</evidence>
<evidence type="ECO:0000256" key="2">
    <source>
        <dbReference type="ARBA" id="ARBA00022723"/>
    </source>
</evidence>
<evidence type="ECO:0000259" key="12">
    <source>
        <dbReference type="PROSITE" id="PS50097"/>
    </source>
</evidence>
<dbReference type="GO" id="GO:0007526">
    <property type="term" value="P:larval somatic muscle development"/>
    <property type="evidence" value="ECO:0007669"/>
    <property type="project" value="UniProtKB-ARBA"/>
</dbReference>
<dbReference type="Proteomes" id="UP001497623">
    <property type="component" value="Unassembled WGS sequence"/>
</dbReference>
<keyword evidence="1" id="KW-0217">Developmental protein</keyword>
<dbReference type="PROSITE" id="PS00028">
    <property type="entry name" value="ZINC_FINGER_C2H2_1"/>
    <property type="match status" value="3"/>
</dbReference>
<dbReference type="GO" id="GO:0005634">
    <property type="term" value="C:nucleus"/>
    <property type="evidence" value="ECO:0007669"/>
    <property type="project" value="UniProtKB-ARBA"/>
</dbReference>
<dbReference type="GO" id="GO:0045476">
    <property type="term" value="P:nurse cell apoptotic process"/>
    <property type="evidence" value="ECO:0007669"/>
    <property type="project" value="UniProtKB-ARBA"/>
</dbReference>
<evidence type="ECO:0000256" key="5">
    <source>
        <dbReference type="ARBA" id="ARBA00022782"/>
    </source>
</evidence>
<keyword evidence="3" id="KW-0677">Repeat</keyword>
<keyword evidence="7" id="KW-0524">Neurogenesis</keyword>
<dbReference type="SUPFAM" id="SSF57667">
    <property type="entry name" value="beta-beta-alpha zinc fingers"/>
    <property type="match status" value="2"/>
</dbReference>
<dbReference type="GO" id="GO:0016199">
    <property type="term" value="P:axon midline choice point recognition"/>
    <property type="evidence" value="ECO:0007669"/>
    <property type="project" value="UniProtKB-ARBA"/>
</dbReference>
<dbReference type="SUPFAM" id="SSF54695">
    <property type="entry name" value="POZ domain"/>
    <property type="match status" value="1"/>
</dbReference>
<name>A0AAV2RK50_MEGNR</name>
<evidence type="ECO:0000256" key="10">
    <source>
        <dbReference type="PROSITE-ProRule" id="PRU00042"/>
    </source>
</evidence>
<sequence>MDQGMLSLKWENHKNTFVDVLSSIRQKESYCDATIACDNKFYNVHKLVLSTCSEYLRELFDNVKSFSSNNLYPVIVLQNVKFKYLEALLDYMYQGEVNVLQSDLPGLIKTAECLRIRGLAVPDDEPTKRVREIELDVDVKRQRREEKQPEEKNQPEYTKEKLQVKSIESYHENDTSKQETRKTKIAHRSLENLDDYSENHERSITTLSQNSNLNIDKSKQRNMTKNVAENFQSTTVNKTDVKQEFSNEFEADCYEVRDYIESGFEPTSSQGSIPHSENYLADQAFGISNQDPRGEPHSSQLLHDDQQSQNYMSGFMENLFMDGQQQLVIPKDINEVQPQTFSDGRFGFACPFCLKFYRHKHAFQYHYKTHTGEKPYGCPECPKRFIQRSDLNNHLKIHIGETPFACPQCPRRFIMKNALDKHFRTHAS</sequence>
<dbReference type="GO" id="GO:0035167">
    <property type="term" value="P:larval lymph gland hemopoiesis"/>
    <property type="evidence" value="ECO:0007669"/>
    <property type="project" value="UniProtKB-ARBA"/>
</dbReference>
<evidence type="ECO:0000313" key="15">
    <source>
        <dbReference type="Proteomes" id="UP001497623"/>
    </source>
</evidence>
<feature type="compositionally biased region" description="Basic and acidic residues" evidence="11">
    <location>
        <begin position="168"/>
        <end position="182"/>
    </location>
</feature>
<dbReference type="Gene3D" id="3.30.160.60">
    <property type="entry name" value="Classic Zinc Finger"/>
    <property type="match status" value="3"/>
</dbReference>
<keyword evidence="8" id="KW-0539">Nucleus</keyword>
<proteinExistence type="predicted"/>
<evidence type="ECO:0000313" key="14">
    <source>
        <dbReference type="EMBL" id="CAL4126326.1"/>
    </source>
</evidence>
<comment type="function">
    <text evidence="9">Putative transcription factor required for axon growth and guidance in the central and peripheral nervous systems. Repels CNS axons away from the midline by promoting the expression of the midline repellent sli and its receptor robo.</text>
</comment>
<dbReference type="InterPro" id="IPR051095">
    <property type="entry name" value="Dros_DevTransReg"/>
</dbReference>
<dbReference type="CDD" id="cd18315">
    <property type="entry name" value="BTB_POZ_BAB-like"/>
    <property type="match status" value="1"/>
</dbReference>
<feature type="region of interest" description="Disordered" evidence="11">
    <location>
        <begin position="168"/>
        <end position="223"/>
    </location>
</feature>
<keyword evidence="5" id="KW-0221">Differentiation</keyword>
<feature type="compositionally biased region" description="Polar residues" evidence="11">
    <location>
        <begin position="204"/>
        <end position="223"/>
    </location>
</feature>
<dbReference type="InterPro" id="IPR036236">
    <property type="entry name" value="Znf_C2H2_sf"/>
</dbReference>
<dbReference type="Pfam" id="PF00651">
    <property type="entry name" value="BTB"/>
    <property type="match status" value="1"/>
</dbReference>
<dbReference type="InterPro" id="IPR013087">
    <property type="entry name" value="Znf_C2H2_type"/>
</dbReference>
<evidence type="ECO:0000256" key="8">
    <source>
        <dbReference type="ARBA" id="ARBA00023242"/>
    </source>
</evidence>
<dbReference type="FunFam" id="3.30.160.60:FF:000218">
    <property type="entry name" value="Zinc finger protein 10"/>
    <property type="match status" value="1"/>
</dbReference>
<dbReference type="Pfam" id="PF00096">
    <property type="entry name" value="zf-C2H2"/>
    <property type="match status" value="2"/>
</dbReference>
<dbReference type="GO" id="GO:0008270">
    <property type="term" value="F:zinc ion binding"/>
    <property type="evidence" value="ECO:0007669"/>
    <property type="project" value="UniProtKB-KW"/>
</dbReference>
<evidence type="ECO:0000256" key="3">
    <source>
        <dbReference type="ARBA" id="ARBA00022737"/>
    </source>
</evidence>
<gene>
    <name evidence="14" type="ORF">MNOR_LOCUS25508</name>
</gene>
<dbReference type="GO" id="GO:0007464">
    <property type="term" value="P:R3/R4 cell fate commitment"/>
    <property type="evidence" value="ECO:0007669"/>
    <property type="project" value="UniProtKB-ARBA"/>
</dbReference>
<evidence type="ECO:0000256" key="11">
    <source>
        <dbReference type="SAM" id="MobiDB-lite"/>
    </source>
</evidence>
<dbReference type="SMART" id="SM00355">
    <property type="entry name" value="ZnF_C2H2"/>
    <property type="match status" value="3"/>
</dbReference>
<dbReference type="EMBL" id="CAXKWB010024431">
    <property type="protein sequence ID" value="CAL4126326.1"/>
    <property type="molecule type" value="Genomic_DNA"/>
</dbReference>
<dbReference type="GO" id="GO:0008406">
    <property type="term" value="P:gonad development"/>
    <property type="evidence" value="ECO:0007669"/>
    <property type="project" value="UniProtKB-ARBA"/>
</dbReference>
<dbReference type="PROSITE" id="PS50157">
    <property type="entry name" value="ZINC_FINGER_C2H2_2"/>
    <property type="match status" value="3"/>
</dbReference>
<dbReference type="Gene3D" id="3.30.710.10">
    <property type="entry name" value="Potassium Channel Kv1.1, Chain A"/>
    <property type="match status" value="1"/>
</dbReference>
<dbReference type="GO" id="GO:0045467">
    <property type="term" value="P:R7 cell development"/>
    <property type="evidence" value="ECO:0007669"/>
    <property type="project" value="UniProtKB-ARBA"/>
</dbReference>